<dbReference type="PROSITE" id="PS50994">
    <property type="entry name" value="INTEGRASE"/>
    <property type="match status" value="1"/>
</dbReference>
<evidence type="ECO:0000256" key="11">
    <source>
        <dbReference type="PROSITE-ProRule" id="PRU00047"/>
    </source>
</evidence>
<dbReference type="Pfam" id="PF00078">
    <property type="entry name" value="RVT_1"/>
    <property type="match status" value="1"/>
</dbReference>
<dbReference type="EC" id="3.1.26.4" evidence="2"/>
<evidence type="ECO:0000256" key="5">
    <source>
        <dbReference type="ARBA" id="ARBA00022695"/>
    </source>
</evidence>
<protein>
    <recommendedName>
        <fullName evidence="10">Gypsy retrotransposon integrase-like protein 1</fullName>
        <ecNumber evidence="3">2.7.7.49</ecNumber>
        <ecNumber evidence="2">3.1.26.4</ecNumber>
    </recommendedName>
</protein>
<dbReference type="Gene3D" id="1.10.340.70">
    <property type="match status" value="1"/>
</dbReference>
<dbReference type="InterPro" id="IPR001878">
    <property type="entry name" value="Znf_CCHC"/>
</dbReference>
<dbReference type="GO" id="GO:0003676">
    <property type="term" value="F:nucleic acid binding"/>
    <property type="evidence" value="ECO:0007669"/>
    <property type="project" value="InterPro"/>
</dbReference>
<comment type="similarity">
    <text evidence="1">Belongs to the beta type-B retroviral polymerase family. HERV class-II K(HML-2) pol subfamily.</text>
</comment>
<evidence type="ECO:0000256" key="10">
    <source>
        <dbReference type="ARBA" id="ARBA00039658"/>
    </source>
</evidence>
<evidence type="ECO:0000256" key="7">
    <source>
        <dbReference type="ARBA" id="ARBA00022759"/>
    </source>
</evidence>
<dbReference type="Proteomes" id="UP000694546">
    <property type="component" value="Chromosome 16"/>
</dbReference>
<dbReference type="CDD" id="cd09274">
    <property type="entry name" value="RNase_HI_RT_Ty3"/>
    <property type="match status" value="1"/>
</dbReference>
<dbReference type="InterPro" id="IPR000477">
    <property type="entry name" value="RT_dom"/>
</dbReference>
<evidence type="ECO:0000256" key="8">
    <source>
        <dbReference type="ARBA" id="ARBA00022801"/>
    </source>
</evidence>
<dbReference type="Ensembl" id="ENSGMOT00000033724.1">
    <property type="protein sequence ID" value="ENSGMOP00000039346.1"/>
    <property type="gene ID" value="ENSGMOG00000022616.1"/>
</dbReference>
<feature type="compositionally biased region" description="Low complexity" evidence="12">
    <location>
        <begin position="1513"/>
        <end position="1531"/>
    </location>
</feature>
<keyword evidence="6" id="KW-0540">Nuclease</keyword>
<evidence type="ECO:0000256" key="2">
    <source>
        <dbReference type="ARBA" id="ARBA00012180"/>
    </source>
</evidence>
<evidence type="ECO:0000259" key="13">
    <source>
        <dbReference type="PROSITE" id="PS50158"/>
    </source>
</evidence>
<evidence type="ECO:0000256" key="9">
    <source>
        <dbReference type="ARBA" id="ARBA00022918"/>
    </source>
</evidence>
<dbReference type="GO" id="GO:0004523">
    <property type="term" value="F:RNA-DNA hybrid ribonuclease activity"/>
    <property type="evidence" value="ECO:0007669"/>
    <property type="project" value="UniProtKB-EC"/>
</dbReference>
<dbReference type="SMART" id="SM00343">
    <property type="entry name" value="ZnF_C2HC"/>
    <property type="match status" value="1"/>
</dbReference>
<reference evidence="16" key="2">
    <citation type="submission" date="2025-09" db="UniProtKB">
        <authorList>
            <consortium name="Ensembl"/>
        </authorList>
    </citation>
    <scope>IDENTIFICATION</scope>
</reference>
<feature type="region of interest" description="Disordered" evidence="12">
    <location>
        <begin position="383"/>
        <end position="505"/>
    </location>
</feature>
<dbReference type="PROSITE" id="PS00141">
    <property type="entry name" value="ASP_PROTEASE"/>
    <property type="match status" value="1"/>
</dbReference>
<feature type="compositionally biased region" description="Pro residues" evidence="12">
    <location>
        <begin position="221"/>
        <end position="232"/>
    </location>
</feature>
<keyword evidence="4" id="KW-0808">Transferase</keyword>
<dbReference type="Pfam" id="PF17917">
    <property type="entry name" value="RT_RNaseH"/>
    <property type="match status" value="1"/>
</dbReference>
<dbReference type="Pfam" id="PF00098">
    <property type="entry name" value="zf-CCHC"/>
    <property type="match status" value="1"/>
</dbReference>
<dbReference type="InterPro" id="IPR043128">
    <property type="entry name" value="Rev_trsase/Diguanyl_cyclase"/>
</dbReference>
<feature type="compositionally biased region" description="Basic and acidic residues" evidence="12">
    <location>
        <begin position="1466"/>
        <end position="1483"/>
    </location>
</feature>
<reference evidence="16" key="1">
    <citation type="submission" date="2025-08" db="UniProtKB">
        <authorList>
            <consortium name="Ensembl"/>
        </authorList>
    </citation>
    <scope>IDENTIFICATION</scope>
</reference>
<feature type="compositionally biased region" description="Basic and acidic residues" evidence="12">
    <location>
        <begin position="1493"/>
        <end position="1504"/>
    </location>
</feature>
<dbReference type="SUPFAM" id="SSF57756">
    <property type="entry name" value="Retrovirus zinc finger-like domains"/>
    <property type="match status" value="1"/>
</dbReference>
<dbReference type="InterPro" id="IPR001584">
    <property type="entry name" value="Integrase_cat-core"/>
</dbReference>
<keyword evidence="5" id="KW-0548">Nucleotidyltransferase</keyword>
<keyword evidence="9" id="KW-0695">RNA-directed DNA polymerase</keyword>
<dbReference type="SUPFAM" id="SSF53098">
    <property type="entry name" value="Ribonuclease H-like"/>
    <property type="match status" value="1"/>
</dbReference>
<dbReference type="InterPro" id="IPR036397">
    <property type="entry name" value="RNaseH_sf"/>
</dbReference>
<organism evidence="16 17">
    <name type="scientific">Gadus morhua</name>
    <name type="common">Atlantic cod</name>
    <dbReference type="NCBI Taxonomy" id="8049"/>
    <lineage>
        <taxon>Eukaryota</taxon>
        <taxon>Metazoa</taxon>
        <taxon>Chordata</taxon>
        <taxon>Craniata</taxon>
        <taxon>Vertebrata</taxon>
        <taxon>Euteleostomi</taxon>
        <taxon>Actinopterygii</taxon>
        <taxon>Neopterygii</taxon>
        <taxon>Teleostei</taxon>
        <taxon>Neoteleostei</taxon>
        <taxon>Acanthomorphata</taxon>
        <taxon>Zeiogadaria</taxon>
        <taxon>Gadariae</taxon>
        <taxon>Gadiformes</taxon>
        <taxon>Gadoidei</taxon>
        <taxon>Gadidae</taxon>
        <taxon>Gadus</taxon>
    </lineage>
</organism>
<keyword evidence="8" id="KW-0378">Hydrolase</keyword>
<dbReference type="GO" id="GO:0004190">
    <property type="term" value="F:aspartic-type endopeptidase activity"/>
    <property type="evidence" value="ECO:0007669"/>
    <property type="project" value="InterPro"/>
</dbReference>
<keyword evidence="11" id="KW-0863">Zinc-finger</keyword>
<dbReference type="PANTHER" id="PTHR37984:SF5">
    <property type="entry name" value="PROTEIN NYNRIN-LIKE"/>
    <property type="match status" value="1"/>
</dbReference>
<evidence type="ECO:0000256" key="6">
    <source>
        <dbReference type="ARBA" id="ARBA00022722"/>
    </source>
</evidence>
<evidence type="ECO:0000313" key="17">
    <source>
        <dbReference type="Proteomes" id="UP000694546"/>
    </source>
</evidence>
<dbReference type="PROSITE" id="PS50158">
    <property type="entry name" value="ZF_CCHC"/>
    <property type="match status" value="1"/>
</dbReference>
<dbReference type="Pfam" id="PF17921">
    <property type="entry name" value="Integrase_H2C2"/>
    <property type="match status" value="1"/>
</dbReference>
<dbReference type="InterPro" id="IPR041373">
    <property type="entry name" value="RT_RNaseH"/>
</dbReference>
<keyword evidence="11" id="KW-0479">Metal-binding</keyword>
<dbReference type="PROSITE" id="PS50878">
    <property type="entry name" value="RT_POL"/>
    <property type="match status" value="1"/>
</dbReference>
<dbReference type="CDD" id="cd00303">
    <property type="entry name" value="retropepsin_like"/>
    <property type="match status" value="1"/>
</dbReference>
<dbReference type="Gene3D" id="2.40.70.10">
    <property type="entry name" value="Acid Proteases"/>
    <property type="match status" value="1"/>
</dbReference>
<dbReference type="Gene3D" id="3.10.10.10">
    <property type="entry name" value="HIV Type 1 Reverse Transcriptase, subunit A, domain 1"/>
    <property type="match status" value="1"/>
</dbReference>
<evidence type="ECO:0000256" key="3">
    <source>
        <dbReference type="ARBA" id="ARBA00012493"/>
    </source>
</evidence>
<dbReference type="GeneTree" id="ENSGT01050000244855"/>
<dbReference type="Gene3D" id="3.30.420.10">
    <property type="entry name" value="Ribonuclease H-like superfamily/Ribonuclease H"/>
    <property type="match status" value="1"/>
</dbReference>
<accession>A0A8C5AYU8</accession>
<feature type="region of interest" description="Disordered" evidence="12">
    <location>
        <begin position="1460"/>
        <end position="1538"/>
    </location>
</feature>
<feature type="compositionally biased region" description="Polar residues" evidence="12">
    <location>
        <begin position="484"/>
        <end position="494"/>
    </location>
</feature>
<dbReference type="EC" id="2.7.7.49" evidence="3"/>
<evidence type="ECO:0000256" key="4">
    <source>
        <dbReference type="ARBA" id="ARBA00022679"/>
    </source>
</evidence>
<dbReference type="AlphaFoldDB" id="A0A8C5AYU8"/>
<dbReference type="InterPro" id="IPR036875">
    <property type="entry name" value="Znf_CCHC_sf"/>
</dbReference>
<keyword evidence="11" id="KW-0862">Zinc</keyword>
<dbReference type="Gene3D" id="3.30.70.270">
    <property type="match status" value="2"/>
</dbReference>
<dbReference type="Pfam" id="PF22938">
    <property type="entry name" value="Integrase_p58_C"/>
    <property type="match status" value="1"/>
</dbReference>
<proteinExistence type="inferred from homology"/>
<dbReference type="Gene3D" id="4.10.60.10">
    <property type="entry name" value="Zinc finger, CCHC-type"/>
    <property type="match status" value="1"/>
</dbReference>
<feature type="domain" description="Integrase catalytic" evidence="15">
    <location>
        <begin position="655"/>
        <end position="813"/>
    </location>
</feature>
<evidence type="ECO:0000259" key="15">
    <source>
        <dbReference type="PROSITE" id="PS50994"/>
    </source>
</evidence>
<feature type="domain" description="Reverse transcriptase" evidence="14">
    <location>
        <begin position="1028"/>
        <end position="1206"/>
    </location>
</feature>
<dbReference type="PANTHER" id="PTHR37984">
    <property type="entry name" value="PROTEIN CBG26694"/>
    <property type="match status" value="1"/>
</dbReference>
<dbReference type="InterPro" id="IPR054465">
    <property type="entry name" value="Integrase_p58-like_C"/>
</dbReference>
<dbReference type="InterPro" id="IPR043502">
    <property type="entry name" value="DNA/RNA_pol_sf"/>
</dbReference>
<keyword evidence="17" id="KW-1185">Reference proteome</keyword>
<dbReference type="InterPro" id="IPR021109">
    <property type="entry name" value="Peptidase_aspartic_dom_sf"/>
</dbReference>
<sequence length="1538" mass="171171">MQNPGTAAGPAGPRESDPSLALLTEAVLRLTQQATRDPPITAPTSRLTKLGPDDDVEAFLETFEQVATREGWPEAQWACIVAPFLTGPAQQASQDLNPGDAGLYPALKAAVLAYYGHSLAAKALNFHEWTFDVRGLVRTQVAHQCRLARRWLVDGAGPSPVDRVVVDNVVRQLPPDARRVLAHHHPETVDDLVRQLENWQVAQRLAAGPRPNPRATRRETPTPPSRTRPSTPPRERGEPEILRCYHCGQRGHLVRDCPDRQDVPMPSACTAPRDRPTCMLATCWTQGDKDSPTVPIKVMHQDTHALLDTGSAVTLVRADLAGGRPGTPMQVSCVHGDTRTYETCHVVVRTPQGVFVARAGIVPTLPVPFLIGRDCPIFTRFWSSMRGNRGGRELHRPAGRSGRPAQRGARRPPTRESGSESGPAPTTAADHGPALGATRRPTATRTETDDTPGSGGEGPSAPGSPPRSTGDQVRPVPGDGAGPSSDTVTASERGNTPEEPESSPLTELSDFAQAGGENSARPGQFAMAQHRDDALRHAWGHVVAHDGQVRDSVSHLTHPHFCTQRGLLYRVDVREGEVIQQLVVPRPYVSKVLFMAHTHLLGAHLGMDKTRERVVARFYWPGVRRDVARYCQECPDCQRVAPRAVERSPLIPMPIIETPFEIIALDIVGPLPRTSRGHRYLLVILDYATRYPEALPLRAATSKAVARELVLLFSRVGLPKEILTDQGSCFMSRVVKELLKLLQVSQLRTSVYHPQTDGLVERFNQTIKRMLKKSIEADGKNWDQLLPHVLFAIREVPQASTGFSPFELLYGRRPRGILDLAKEAWESHPSPHRTTIEHVELVRDRMAKVWPIVRDHLTRAQQAQARVYNRGARVRNFRPGDRVLVLVPTSECKFLAKWQGPYEVVEAVGPVNYKVRQPGRRKPTQVYHVNLLKQWRGGDDPPLRAPMALMVRPAIPEVPMGTDLSPAQRQELGELVLQSRDVFSDVPGRTSVISHEIRTAPGVTVRIPPYRVPESRRNAIRAEVERMLKLGVIEESRSAWASPIVLVPKPDGTHRFCNDFRRLNEVSDFDSYPMPRVDELIERLGPARYLSTLDLTKGYWQVPLAPSSREKTAFATPGGLFQYTVLPFGVHGAPATFQRMMDQVLRPHSSYAAAYIDDIIIHSASWDEHVKHVRAVLNGLRAAGLTANPAKCRLGREETAYLGYRVGRGNVRPQEDKVAAIREWPQPQTKKQVRSFLGLVGYYQRFIPGYATLACPLNDLTRKALPDRVQWTEAATRAFEDLRGALCSEPLLVTPDFNLPFTLQTDASEVGLGGVLSQARNGEEHPVTYLSRKLLPHERNYSTVEKEALAIKWAVNKLTYYLLGHQFVLVTDHAPLKWMATAKDTNARITRWFLSLQPFSFTVEHRPGREHTNADALSRRDACGGWAPRTEGHRQRGGVCGIPPVPRPLFGRVEAGIYRRWPTAGDKPRPPESRNRGNEEHLGGRHPGVKRRPPADRRERVEWKRGRRRGPRPRTVSRTADTWTTTRATPRLGCTACA</sequence>
<evidence type="ECO:0000256" key="1">
    <source>
        <dbReference type="ARBA" id="ARBA00010879"/>
    </source>
</evidence>
<dbReference type="InterPro" id="IPR012337">
    <property type="entry name" value="RNaseH-like_sf"/>
</dbReference>
<dbReference type="GO" id="GO:0006508">
    <property type="term" value="P:proteolysis"/>
    <property type="evidence" value="ECO:0007669"/>
    <property type="project" value="InterPro"/>
</dbReference>
<keyword evidence="7" id="KW-0255">Endonuclease</keyword>
<evidence type="ECO:0000256" key="12">
    <source>
        <dbReference type="SAM" id="MobiDB-lite"/>
    </source>
</evidence>
<feature type="region of interest" description="Disordered" evidence="12">
    <location>
        <begin position="204"/>
        <end position="240"/>
    </location>
</feature>
<name>A0A8C5AYU8_GADMO</name>
<dbReference type="SUPFAM" id="SSF56672">
    <property type="entry name" value="DNA/RNA polymerases"/>
    <property type="match status" value="1"/>
</dbReference>
<dbReference type="CDD" id="cd01647">
    <property type="entry name" value="RT_LTR"/>
    <property type="match status" value="1"/>
</dbReference>
<dbReference type="InterPro" id="IPR001969">
    <property type="entry name" value="Aspartic_peptidase_AS"/>
</dbReference>
<dbReference type="GO" id="GO:0003964">
    <property type="term" value="F:RNA-directed DNA polymerase activity"/>
    <property type="evidence" value="ECO:0007669"/>
    <property type="project" value="UniProtKB-KW"/>
</dbReference>
<dbReference type="SUPFAM" id="SSF50630">
    <property type="entry name" value="Acid proteases"/>
    <property type="match status" value="1"/>
</dbReference>
<feature type="domain" description="CCHC-type" evidence="13">
    <location>
        <begin position="243"/>
        <end position="259"/>
    </location>
</feature>
<dbReference type="Pfam" id="PF00665">
    <property type="entry name" value="rve"/>
    <property type="match status" value="1"/>
</dbReference>
<dbReference type="InterPro" id="IPR041588">
    <property type="entry name" value="Integrase_H2C2"/>
</dbReference>
<dbReference type="InterPro" id="IPR050951">
    <property type="entry name" value="Retrovirus_Pol_polyprotein"/>
</dbReference>
<evidence type="ECO:0000313" key="16">
    <source>
        <dbReference type="Ensembl" id="ENSGMOP00000039346.1"/>
    </source>
</evidence>
<dbReference type="GO" id="GO:0015074">
    <property type="term" value="P:DNA integration"/>
    <property type="evidence" value="ECO:0007669"/>
    <property type="project" value="InterPro"/>
</dbReference>
<evidence type="ECO:0000259" key="14">
    <source>
        <dbReference type="PROSITE" id="PS50878"/>
    </source>
</evidence>